<protein>
    <submittedName>
        <fullName evidence="2">Uncharacterized protein</fullName>
    </submittedName>
</protein>
<dbReference type="RefSeq" id="WP_020512000.1">
    <property type="nucleotide sequence ID" value="NZ_JBIAZU010000011.1"/>
</dbReference>
<organism evidence="2 3">
    <name type="scientific">Paractinoplanes globisporus</name>
    <dbReference type="NCBI Taxonomy" id="113565"/>
    <lineage>
        <taxon>Bacteria</taxon>
        <taxon>Bacillati</taxon>
        <taxon>Actinomycetota</taxon>
        <taxon>Actinomycetes</taxon>
        <taxon>Micromonosporales</taxon>
        <taxon>Micromonosporaceae</taxon>
        <taxon>Paractinoplanes</taxon>
    </lineage>
</organism>
<sequence>MIKTILSYEARLWIALLRWIFRRPVPVPPGTQRFHYSGAVTMVLTAFIVVSALEIPILELILPWEVARIISLVVGFYGLFWMIGLLATMRIYPHLVDESGIQIRGSQELTILWGDIRNVRERGRSLPPGGKTQFEDGVLSLGMAGGTTVDVVLARPMILPVKKTGGEPVTEVRFHADAPGDLVAAAQVKILSRDAVDR</sequence>
<keyword evidence="3" id="KW-1185">Reference proteome</keyword>
<comment type="caution">
    <text evidence="2">The sequence shown here is derived from an EMBL/GenBank/DDBJ whole genome shotgun (WGS) entry which is preliminary data.</text>
</comment>
<feature type="transmembrane region" description="Helical" evidence="1">
    <location>
        <begin position="69"/>
        <end position="92"/>
    </location>
</feature>
<keyword evidence="1" id="KW-1133">Transmembrane helix</keyword>
<evidence type="ECO:0000313" key="3">
    <source>
        <dbReference type="Proteomes" id="UP001602245"/>
    </source>
</evidence>
<keyword evidence="1" id="KW-0472">Membrane</keyword>
<gene>
    <name evidence="2" type="ORF">ACFY35_49340</name>
</gene>
<dbReference type="Proteomes" id="UP001602245">
    <property type="component" value="Unassembled WGS sequence"/>
</dbReference>
<accession>A0ABW6WW45</accession>
<proteinExistence type="predicted"/>
<reference evidence="2 3" key="1">
    <citation type="submission" date="2024-10" db="EMBL/GenBank/DDBJ databases">
        <title>The Natural Products Discovery Center: Release of the First 8490 Sequenced Strains for Exploring Actinobacteria Biosynthetic Diversity.</title>
        <authorList>
            <person name="Kalkreuter E."/>
            <person name="Kautsar S.A."/>
            <person name="Yang D."/>
            <person name="Bader C.D."/>
            <person name="Teijaro C.N."/>
            <person name="Fluegel L."/>
            <person name="Davis C.M."/>
            <person name="Simpson J.R."/>
            <person name="Lauterbach L."/>
            <person name="Steele A.D."/>
            <person name="Gui C."/>
            <person name="Meng S."/>
            <person name="Li G."/>
            <person name="Viehrig K."/>
            <person name="Ye F."/>
            <person name="Su P."/>
            <person name="Kiefer A.F."/>
            <person name="Nichols A."/>
            <person name="Cepeda A.J."/>
            <person name="Yan W."/>
            <person name="Fan B."/>
            <person name="Jiang Y."/>
            <person name="Adhikari A."/>
            <person name="Zheng C.-J."/>
            <person name="Schuster L."/>
            <person name="Cowan T.M."/>
            <person name="Smanski M.J."/>
            <person name="Chevrette M.G."/>
            <person name="De Carvalho L.P.S."/>
            <person name="Shen B."/>
        </authorList>
    </citation>
    <scope>NUCLEOTIDE SEQUENCE [LARGE SCALE GENOMIC DNA]</scope>
    <source>
        <strain evidence="2 3">NPDC000087</strain>
    </source>
</reference>
<evidence type="ECO:0000256" key="1">
    <source>
        <dbReference type="SAM" id="Phobius"/>
    </source>
</evidence>
<feature type="transmembrane region" description="Helical" evidence="1">
    <location>
        <begin position="34"/>
        <end position="57"/>
    </location>
</feature>
<dbReference type="EMBL" id="JBIAZU010000011">
    <property type="protein sequence ID" value="MFF5297487.1"/>
    <property type="molecule type" value="Genomic_DNA"/>
</dbReference>
<evidence type="ECO:0000313" key="2">
    <source>
        <dbReference type="EMBL" id="MFF5297487.1"/>
    </source>
</evidence>
<name>A0ABW6WW45_9ACTN</name>
<keyword evidence="1" id="KW-0812">Transmembrane</keyword>